<dbReference type="Proteomes" id="UP001159363">
    <property type="component" value="Chromosome 9"/>
</dbReference>
<protein>
    <submittedName>
        <fullName evidence="2">Uncharacterized protein</fullName>
    </submittedName>
</protein>
<proteinExistence type="predicted"/>
<evidence type="ECO:0000313" key="2">
    <source>
        <dbReference type="EMBL" id="KAJ8874374.1"/>
    </source>
</evidence>
<accession>A0ABQ9GQU3</accession>
<dbReference type="EMBL" id="JARBHB010000010">
    <property type="protein sequence ID" value="KAJ8874374.1"/>
    <property type="molecule type" value="Genomic_DNA"/>
</dbReference>
<feature type="region of interest" description="Disordered" evidence="1">
    <location>
        <begin position="257"/>
        <end position="281"/>
    </location>
</feature>
<organism evidence="2 3">
    <name type="scientific">Dryococelus australis</name>
    <dbReference type="NCBI Taxonomy" id="614101"/>
    <lineage>
        <taxon>Eukaryota</taxon>
        <taxon>Metazoa</taxon>
        <taxon>Ecdysozoa</taxon>
        <taxon>Arthropoda</taxon>
        <taxon>Hexapoda</taxon>
        <taxon>Insecta</taxon>
        <taxon>Pterygota</taxon>
        <taxon>Neoptera</taxon>
        <taxon>Polyneoptera</taxon>
        <taxon>Phasmatodea</taxon>
        <taxon>Verophasmatodea</taxon>
        <taxon>Anareolatae</taxon>
        <taxon>Phasmatidae</taxon>
        <taxon>Eurycanthinae</taxon>
        <taxon>Dryococelus</taxon>
    </lineage>
</organism>
<sequence>MINGKVCHASTDTAYTIRCCICGQTSKDFNKLNTAKKVSVEALKFGLSILHARIRFFESLLHLAYEVPLKMWQARSAEGKKKVVKETIERTEGAFKEEMGLLVDVPEAGFRNTNDGSSSRRFLSDPECSSRITGVNVDLIKRFKIILEVISSGNSIDVNKFDAFALRNRKIIHKSVWLASYVTNYTQSYIAWRNKHFRQHRLYLARKFSRVDCNRDILHRLLLISDPYLSSSRPRQQKKSKPFSNEAVILMIARTPPLPLNNKKSDQSIEDKDEQEPSESY</sequence>
<name>A0ABQ9GQU3_9NEOP</name>
<comment type="caution">
    <text evidence="2">The sequence shown here is derived from an EMBL/GenBank/DDBJ whole genome shotgun (WGS) entry which is preliminary data.</text>
</comment>
<feature type="compositionally biased region" description="Acidic residues" evidence="1">
    <location>
        <begin position="271"/>
        <end position="281"/>
    </location>
</feature>
<evidence type="ECO:0000256" key="1">
    <source>
        <dbReference type="SAM" id="MobiDB-lite"/>
    </source>
</evidence>
<reference evidence="2 3" key="1">
    <citation type="submission" date="2023-02" db="EMBL/GenBank/DDBJ databases">
        <title>LHISI_Scaffold_Assembly.</title>
        <authorList>
            <person name="Stuart O.P."/>
            <person name="Cleave R."/>
            <person name="Magrath M.J.L."/>
            <person name="Mikheyev A.S."/>
        </authorList>
    </citation>
    <scope>NUCLEOTIDE SEQUENCE [LARGE SCALE GENOMIC DNA]</scope>
    <source>
        <strain evidence="2">Daus_M_001</strain>
        <tissue evidence="2">Leg muscle</tissue>
    </source>
</reference>
<keyword evidence="3" id="KW-1185">Reference proteome</keyword>
<evidence type="ECO:0000313" key="3">
    <source>
        <dbReference type="Proteomes" id="UP001159363"/>
    </source>
</evidence>
<gene>
    <name evidence="2" type="ORF">PR048_025222</name>
</gene>